<dbReference type="InterPro" id="IPR013087">
    <property type="entry name" value="Znf_C2H2_type"/>
</dbReference>
<dbReference type="GO" id="GO:0003677">
    <property type="term" value="F:DNA binding"/>
    <property type="evidence" value="ECO:0007669"/>
    <property type="project" value="UniProtKB-KW"/>
</dbReference>
<proteinExistence type="predicted"/>
<dbReference type="PROSITE" id="PS50157">
    <property type="entry name" value="ZINC_FINGER_C2H2_2"/>
    <property type="match status" value="2"/>
</dbReference>
<feature type="compositionally biased region" description="Polar residues" evidence="14">
    <location>
        <begin position="15"/>
        <end position="29"/>
    </location>
</feature>
<comment type="subcellular location">
    <subcellularLocation>
        <location evidence="1">Nucleus</location>
    </subcellularLocation>
</comment>
<evidence type="ECO:0000256" key="8">
    <source>
        <dbReference type="ARBA" id="ARBA00023125"/>
    </source>
</evidence>
<reference evidence="16 17" key="1">
    <citation type="submission" date="2021-04" db="EMBL/GenBank/DDBJ databases">
        <authorList>
            <person name="De Guttry C."/>
            <person name="Zahm M."/>
            <person name="Klopp C."/>
            <person name="Cabau C."/>
            <person name="Louis A."/>
            <person name="Berthelot C."/>
            <person name="Parey E."/>
            <person name="Roest Crollius H."/>
            <person name="Montfort J."/>
            <person name="Robinson-Rechavi M."/>
            <person name="Bucao C."/>
            <person name="Bouchez O."/>
            <person name="Gislard M."/>
            <person name="Lluch J."/>
            <person name="Milhes M."/>
            <person name="Lampietro C."/>
            <person name="Lopez Roques C."/>
            <person name="Donnadieu C."/>
            <person name="Braasch I."/>
            <person name="Desvignes T."/>
            <person name="Postlethwait J."/>
            <person name="Bobe J."/>
            <person name="Wedekind C."/>
            <person name="Guiguen Y."/>
        </authorList>
    </citation>
    <scope>NUCLEOTIDE SEQUENCE [LARGE SCALE GENOMIC DNA]</scope>
    <source>
        <strain evidence="16">Cs_M1</strain>
        <tissue evidence="16">Blood</tissue>
    </source>
</reference>
<keyword evidence="4" id="KW-0677">Repeat</keyword>
<evidence type="ECO:0000259" key="15">
    <source>
        <dbReference type="PROSITE" id="PS50157"/>
    </source>
</evidence>
<keyword evidence="2" id="KW-0690">Ribosome biogenesis</keyword>
<keyword evidence="10" id="KW-0539">Nucleus</keyword>
<keyword evidence="8" id="KW-0238">DNA-binding</keyword>
<feature type="coiled-coil region" evidence="13">
    <location>
        <begin position="88"/>
        <end position="129"/>
    </location>
</feature>
<keyword evidence="13" id="KW-0175">Coiled coil</keyword>
<evidence type="ECO:0000256" key="4">
    <source>
        <dbReference type="ARBA" id="ARBA00022737"/>
    </source>
</evidence>
<keyword evidence="17" id="KW-1185">Reference proteome</keyword>
<dbReference type="SUPFAM" id="SSF57667">
    <property type="entry name" value="beta-beta-alpha zinc fingers"/>
    <property type="match status" value="1"/>
</dbReference>
<comment type="caution">
    <text evidence="16">The sequence shown here is derived from an EMBL/GenBank/DDBJ whole genome shotgun (WGS) entry which is preliminary data.</text>
</comment>
<name>A0AAN8R424_9TELE</name>
<feature type="region of interest" description="Disordered" evidence="14">
    <location>
        <begin position="1"/>
        <end position="46"/>
    </location>
</feature>
<dbReference type="Gene3D" id="3.30.70.1820">
    <property type="entry name" value="L1 transposable element, RRM domain"/>
    <property type="match status" value="1"/>
</dbReference>
<evidence type="ECO:0000256" key="11">
    <source>
        <dbReference type="ARBA" id="ARBA00040434"/>
    </source>
</evidence>
<evidence type="ECO:0000256" key="5">
    <source>
        <dbReference type="ARBA" id="ARBA00022771"/>
    </source>
</evidence>
<organism evidence="16 17">
    <name type="scientific">Coregonus suidteri</name>
    <dbReference type="NCBI Taxonomy" id="861788"/>
    <lineage>
        <taxon>Eukaryota</taxon>
        <taxon>Metazoa</taxon>
        <taxon>Chordata</taxon>
        <taxon>Craniata</taxon>
        <taxon>Vertebrata</taxon>
        <taxon>Euteleostomi</taxon>
        <taxon>Actinopterygii</taxon>
        <taxon>Neopterygii</taxon>
        <taxon>Teleostei</taxon>
        <taxon>Protacanthopterygii</taxon>
        <taxon>Salmoniformes</taxon>
        <taxon>Salmonidae</taxon>
        <taxon>Coregoninae</taxon>
        <taxon>Coregonus</taxon>
    </lineage>
</organism>
<dbReference type="AlphaFoldDB" id="A0AAN8R424"/>
<sequence length="403" mass="45692">MTKGKGNKKGGAKQDNWNEIDNEPISTSPTHEELAEEASFQEFPTDPTQSDILAAINALSKKVDTRLADISKSIGSLAETVKATKGRVHEVEQTTIDHEARLQDIEKQCATFKNDNKTLKARLEMLESHSRRQNIRICGIQEDTEKGKPTEFVSELIPALLGSEHFKTAILIDRAHRAQATKPAKGGPPRPFIVRLHYPHTRDLILKLASQKFPLNYNGARVSFYPDLTLEVRNQRKEYDEVRNKCRAANIRYGFLFPARFKVTVEGSTREKPYVCTVPGCDNRFTEYSSLYKHHVVHTPCKPYNCNHCGKTYKQISTLAMHKRSAHNVTEPIEEEQEAYYEPPTEAIDDPSVNFAPVEEEQEEESCLEQMTETEAIGQQHVQLITHPDGTQQVSIKEMEPAH</sequence>
<feature type="domain" description="C2H2-type" evidence="15">
    <location>
        <begin position="304"/>
        <end position="332"/>
    </location>
</feature>
<evidence type="ECO:0000256" key="14">
    <source>
        <dbReference type="SAM" id="MobiDB-lite"/>
    </source>
</evidence>
<dbReference type="PROSITE" id="PS00028">
    <property type="entry name" value="ZINC_FINGER_C2H2_1"/>
    <property type="match status" value="2"/>
</dbReference>
<accession>A0AAN8R424</accession>
<evidence type="ECO:0000256" key="9">
    <source>
        <dbReference type="ARBA" id="ARBA00023163"/>
    </source>
</evidence>
<dbReference type="FunFam" id="3.30.160.60:FF:001102">
    <property type="entry name" value="Transcription factor IIIA"/>
    <property type="match status" value="1"/>
</dbReference>
<dbReference type="SMART" id="SM00355">
    <property type="entry name" value="ZnF_C2H2"/>
    <property type="match status" value="2"/>
</dbReference>
<evidence type="ECO:0000256" key="7">
    <source>
        <dbReference type="ARBA" id="ARBA00023015"/>
    </source>
</evidence>
<keyword evidence="9" id="KW-0804">Transcription</keyword>
<evidence type="ECO:0000256" key="2">
    <source>
        <dbReference type="ARBA" id="ARBA00022517"/>
    </source>
</evidence>
<evidence type="ECO:0000256" key="1">
    <source>
        <dbReference type="ARBA" id="ARBA00004123"/>
    </source>
</evidence>
<dbReference type="InterPro" id="IPR004244">
    <property type="entry name" value="Transposase_22"/>
</dbReference>
<dbReference type="GO" id="GO:0008270">
    <property type="term" value="F:zinc ion binding"/>
    <property type="evidence" value="ECO:0007669"/>
    <property type="project" value="UniProtKB-KW"/>
</dbReference>
<feature type="compositionally biased region" description="Basic residues" evidence="14">
    <location>
        <begin position="1"/>
        <end position="11"/>
    </location>
</feature>
<keyword evidence="7" id="KW-0805">Transcription regulation</keyword>
<dbReference type="GO" id="GO:0005634">
    <property type="term" value="C:nucleus"/>
    <property type="evidence" value="ECO:0007669"/>
    <property type="project" value="UniProtKB-SubCell"/>
</dbReference>
<feature type="domain" description="C2H2-type" evidence="15">
    <location>
        <begin position="274"/>
        <end position="303"/>
    </location>
</feature>
<evidence type="ECO:0000256" key="12">
    <source>
        <dbReference type="PROSITE-ProRule" id="PRU00042"/>
    </source>
</evidence>
<evidence type="ECO:0000256" key="10">
    <source>
        <dbReference type="ARBA" id="ARBA00023242"/>
    </source>
</evidence>
<gene>
    <name evidence="16" type="ORF">J4Q44_G00178960</name>
</gene>
<dbReference type="GO" id="GO:0042254">
    <property type="term" value="P:ribosome biogenesis"/>
    <property type="evidence" value="ECO:0007669"/>
    <property type="project" value="UniProtKB-KW"/>
</dbReference>
<protein>
    <recommendedName>
        <fullName evidence="11">Transcription factor IIIA</fullName>
    </recommendedName>
</protein>
<evidence type="ECO:0000313" key="16">
    <source>
        <dbReference type="EMBL" id="KAK6312232.1"/>
    </source>
</evidence>
<keyword evidence="3" id="KW-0479">Metal-binding</keyword>
<dbReference type="Gene3D" id="3.30.160.60">
    <property type="entry name" value="Classic Zinc Finger"/>
    <property type="match status" value="2"/>
</dbReference>
<dbReference type="Proteomes" id="UP001356427">
    <property type="component" value="Unassembled WGS sequence"/>
</dbReference>
<dbReference type="InterPro" id="IPR036236">
    <property type="entry name" value="Znf_C2H2_sf"/>
</dbReference>
<keyword evidence="6" id="KW-0862">Zinc</keyword>
<evidence type="ECO:0000256" key="13">
    <source>
        <dbReference type="SAM" id="Coils"/>
    </source>
</evidence>
<dbReference type="PANTHER" id="PTHR11505">
    <property type="entry name" value="L1 TRANSPOSABLE ELEMENT-RELATED"/>
    <property type="match status" value="1"/>
</dbReference>
<dbReference type="EMBL" id="JAGTTL010000015">
    <property type="protein sequence ID" value="KAK6312232.1"/>
    <property type="molecule type" value="Genomic_DNA"/>
</dbReference>
<keyword evidence="5 12" id="KW-0863">Zinc-finger</keyword>
<dbReference type="FunFam" id="3.30.160.60:FF:000149">
    <property type="entry name" value="Zinc finger protein 569"/>
    <property type="match status" value="1"/>
</dbReference>
<evidence type="ECO:0000256" key="6">
    <source>
        <dbReference type="ARBA" id="ARBA00022833"/>
    </source>
</evidence>
<evidence type="ECO:0000256" key="3">
    <source>
        <dbReference type="ARBA" id="ARBA00022723"/>
    </source>
</evidence>
<feature type="coiled-coil region" evidence="13">
    <location>
        <begin position="225"/>
        <end position="252"/>
    </location>
</feature>
<evidence type="ECO:0000313" key="17">
    <source>
        <dbReference type="Proteomes" id="UP001356427"/>
    </source>
</evidence>
<dbReference type="Pfam" id="PF00096">
    <property type="entry name" value="zf-C2H2"/>
    <property type="match status" value="1"/>
</dbReference>
<dbReference type="Gene3D" id="1.20.5.340">
    <property type="match status" value="1"/>
</dbReference>